<feature type="region of interest" description="Disordered" evidence="2">
    <location>
        <begin position="184"/>
        <end position="205"/>
    </location>
</feature>
<evidence type="ECO:0000256" key="1">
    <source>
        <dbReference type="ARBA" id="ARBA00006781"/>
    </source>
</evidence>
<evidence type="ECO:0000256" key="2">
    <source>
        <dbReference type="SAM" id="MobiDB-lite"/>
    </source>
</evidence>
<reference evidence="3 4" key="1">
    <citation type="submission" date="2022-07" db="EMBL/GenBank/DDBJ databases">
        <title>Genome-wide signatures of adaptation to extreme environments.</title>
        <authorList>
            <person name="Cho C.H."/>
            <person name="Yoon H.S."/>
        </authorList>
    </citation>
    <scope>NUCLEOTIDE SEQUENCE [LARGE SCALE GENOMIC DNA]</scope>
    <source>
        <strain evidence="3 4">108.79 E11</strain>
    </source>
</reference>
<proteinExistence type="inferred from homology"/>
<name>A0AAV9ILR6_9RHOD</name>
<evidence type="ECO:0000313" key="4">
    <source>
        <dbReference type="Proteomes" id="UP001300502"/>
    </source>
</evidence>
<accession>A0AAV9ILR6</accession>
<sequence>MSTCPQENDEEESSSFDMVQAEFEFFDPTLDDVAAIRRFLRGWLGRDDLIVDTDALAKRIAEQDTVGTVIRVQDSTDCLGFITCLNAKYVWKWLSPLFQFLRQRFESINQLAIFEKCGWHQPEKLGVVISERVVNLPGELSPWLQQALMDELEWATEDEPTEERRQMFALEYFLYITQVYISRTTQQQPSRPPKRKKPRRNSSSQEIDWTQDDILFIKAEDRVVRKKILWKNISWQ</sequence>
<dbReference type="InterPro" id="IPR025602">
    <property type="entry name" value="BCP1_family"/>
</dbReference>
<comment type="similarity">
    <text evidence="1">Belongs to the BCP1 family.</text>
</comment>
<dbReference type="PANTHER" id="PTHR13261:SF0">
    <property type="entry name" value="BRCA2 AND CDKN1A-INTERACTING PROTEIN"/>
    <property type="match status" value="1"/>
</dbReference>
<dbReference type="GO" id="GO:0005634">
    <property type="term" value="C:nucleus"/>
    <property type="evidence" value="ECO:0007669"/>
    <property type="project" value="TreeGrafter"/>
</dbReference>
<protein>
    <submittedName>
        <fullName evidence="3">Uncharacterized protein</fullName>
    </submittedName>
</protein>
<dbReference type="Pfam" id="PF13862">
    <property type="entry name" value="BCCIP"/>
    <property type="match status" value="1"/>
</dbReference>
<dbReference type="EMBL" id="JANCYU010000061">
    <property type="protein sequence ID" value="KAK4528238.1"/>
    <property type="molecule type" value="Genomic_DNA"/>
</dbReference>
<comment type="caution">
    <text evidence="3">The sequence shown here is derived from an EMBL/GenBank/DDBJ whole genome shotgun (WGS) entry which is preliminary data.</text>
</comment>
<dbReference type="Proteomes" id="UP001300502">
    <property type="component" value="Unassembled WGS sequence"/>
</dbReference>
<keyword evidence="4" id="KW-1185">Reference proteome</keyword>
<organism evidence="3 4">
    <name type="scientific">Galdieria yellowstonensis</name>
    <dbReference type="NCBI Taxonomy" id="3028027"/>
    <lineage>
        <taxon>Eukaryota</taxon>
        <taxon>Rhodophyta</taxon>
        <taxon>Bangiophyceae</taxon>
        <taxon>Galdieriales</taxon>
        <taxon>Galdieriaceae</taxon>
        <taxon>Galdieria</taxon>
    </lineage>
</organism>
<evidence type="ECO:0000313" key="3">
    <source>
        <dbReference type="EMBL" id="KAK4528238.1"/>
    </source>
</evidence>
<dbReference type="AlphaFoldDB" id="A0AAV9ILR6"/>
<dbReference type="PANTHER" id="PTHR13261">
    <property type="entry name" value="BRCA2 AND CDKN1A INTERACTING PROTEIN"/>
    <property type="match status" value="1"/>
</dbReference>
<gene>
    <name evidence="3" type="ORF">GAYE_SCF53G6173</name>
</gene>